<evidence type="ECO:0000313" key="3">
    <source>
        <dbReference type="EMBL" id="UUI65657.1"/>
    </source>
</evidence>
<dbReference type="Proteomes" id="UP001317322">
    <property type="component" value="Chromosome"/>
</dbReference>
<evidence type="ECO:0000256" key="1">
    <source>
        <dbReference type="SAM" id="SignalP"/>
    </source>
</evidence>
<dbReference type="PANTHER" id="PTHR46825">
    <property type="entry name" value="D-ALANYL-D-ALANINE-CARBOXYPEPTIDASE/ENDOPEPTIDASE AMPH"/>
    <property type="match status" value="1"/>
</dbReference>
<dbReference type="InterPro" id="IPR050491">
    <property type="entry name" value="AmpC-like"/>
</dbReference>
<dbReference type="EMBL" id="CP101989">
    <property type="protein sequence ID" value="UUI65657.1"/>
    <property type="molecule type" value="Genomic_DNA"/>
</dbReference>
<feature type="signal peptide" evidence="1">
    <location>
        <begin position="1"/>
        <end position="40"/>
    </location>
</feature>
<dbReference type="Gene3D" id="3.40.710.10">
    <property type="entry name" value="DD-peptidase/beta-lactamase superfamily"/>
    <property type="match status" value="1"/>
</dbReference>
<accession>A0ABY5K5D0</accession>
<proteinExistence type="predicted"/>
<feature type="domain" description="Beta-lactamase-related" evidence="2">
    <location>
        <begin position="55"/>
        <end position="383"/>
    </location>
</feature>
<gene>
    <name evidence="3" type="ORF">NP075_02645</name>
</gene>
<reference evidence="3 4" key="1">
    <citation type="submission" date="2022-07" db="EMBL/GenBank/DDBJ databases">
        <title>Novel species in genus cellulomonas.</title>
        <authorList>
            <person name="Ye L."/>
        </authorList>
    </citation>
    <scope>NUCLEOTIDE SEQUENCE [LARGE SCALE GENOMIC DNA]</scope>
    <source>
        <strain evidence="4">zg-Y908</strain>
    </source>
</reference>
<dbReference type="InterPro" id="IPR012338">
    <property type="entry name" value="Beta-lactam/transpept-like"/>
</dbReference>
<feature type="chain" id="PRO_5046919044" evidence="1">
    <location>
        <begin position="41"/>
        <end position="406"/>
    </location>
</feature>
<keyword evidence="4" id="KW-1185">Reference proteome</keyword>
<name>A0ABY5K5D0_9CELL</name>
<keyword evidence="1" id="KW-0732">Signal</keyword>
<dbReference type="PANTHER" id="PTHR46825:SF7">
    <property type="entry name" value="D-ALANYL-D-ALANINE CARBOXYPEPTIDASE"/>
    <property type="match status" value="1"/>
</dbReference>
<dbReference type="RefSeq" id="WP_227566316.1">
    <property type="nucleotide sequence ID" value="NZ_CP101989.1"/>
</dbReference>
<dbReference type="Pfam" id="PF00144">
    <property type="entry name" value="Beta-lactamase"/>
    <property type="match status" value="1"/>
</dbReference>
<dbReference type="InterPro" id="IPR001466">
    <property type="entry name" value="Beta-lactam-related"/>
</dbReference>
<evidence type="ECO:0000259" key="2">
    <source>
        <dbReference type="Pfam" id="PF00144"/>
    </source>
</evidence>
<sequence length="406" mass="42136">MPVHTRPLARPARRRQWLAAATVACTFTGAALVAPGAAVAGDHGHGHGKPRPDVVQQTLDRLVDEHGVPGALATVTDRKGRERHLVAGVADLATGAPVPVDGQVRIGSDSKTFLAAVVLQLVGEGVVDLDAPVETYLPGVVHGEGVDGTVVTVRDLLQHTSGIGDYTSGPPFVVDGAPSLLALKDWYVEPYELVDLGLARPATPHGTFAYSNTNYVLAGLVVQRVTQRPLGEVVTERIIEPLGLADTYVPGRGEQAIRGAHPDGHHAEPAGSGLFEHTDIDPSSAWAAGDIVSTPSDVTAFFRALLGGKVLQPAELAEMTTTIPMGMGLPADWRYGLGLMSMDLSCGGQVWGHGGTIPGYQVEGGVSPDGRRGVTVATTTMHGMLGDAGPAVSTEVIGLVDTVLCS</sequence>
<evidence type="ECO:0000313" key="4">
    <source>
        <dbReference type="Proteomes" id="UP001317322"/>
    </source>
</evidence>
<protein>
    <submittedName>
        <fullName evidence="3">Beta-lactamase family protein</fullName>
    </submittedName>
</protein>
<dbReference type="SUPFAM" id="SSF56601">
    <property type="entry name" value="beta-lactamase/transpeptidase-like"/>
    <property type="match status" value="1"/>
</dbReference>
<organism evidence="3 4">
    <name type="scientific">Cellulomonas wangsupingiae</name>
    <dbReference type="NCBI Taxonomy" id="2968085"/>
    <lineage>
        <taxon>Bacteria</taxon>
        <taxon>Bacillati</taxon>
        <taxon>Actinomycetota</taxon>
        <taxon>Actinomycetes</taxon>
        <taxon>Micrococcales</taxon>
        <taxon>Cellulomonadaceae</taxon>
        <taxon>Cellulomonas</taxon>
    </lineage>
</organism>